<evidence type="ECO:0000259" key="7">
    <source>
        <dbReference type="Pfam" id="PF01171"/>
    </source>
</evidence>
<feature type="domain" description="tRNA(Ile)-lysidine/2-thiocytidine synthase N-terminal" evidence="7">
    <location>
        <begin position="41"/>
        <end position="181"/>
    </location>
</feature>
<dbReference type="HAMAP" id="MF_01161">
    <property type="entry name" value="tRNA_Ile_lys_synt"/>
    <property type="match status" value="1"/>
</dbReference>
<dbReference type="GO" id="GO:0005524">
    <property type="term" value="F:ATP binding"/>
    <property type="evidence" value="ECO:0007669"/>
    <property type="project" value="UniProtKB-KW"/>
</dbReference>
<dbReference type="AlphaFoldDB" id="A0A2B7Z2D0"/>
<evidence type="ECO:0000256" key="4">
    <source>
        <dbReference type="ARBA" id="ARBA00022741"/>
    </source>
</evidence>
<keyword evidence="4" id="KW-0547">Nucleotide-binding</keyword>
<keyword evidence="5" id="KW-0067">ATP-binding</keyword>
<evidence type="ECO:0000256" key="2">
    <source>
        <dbReference type="ARBA" id="ARBA00022598"/>
    </source>
</evidence>
<dbReference type="Pfam" id="PF01171">
    <property type="entry name" value="ATP_bind_3"/>
    <property type="match status" value="1"/>
</dbReference>
<dbReference type="STRING" id="1447883.A0A2B7Z2D0"/>
<evidence type="ECO:0000256" key="5">
    <source>
        <dbReference type="ARBA" id="ARBA00022840"/>
    </source>
</evidence>
<comment type="catalytic activity">
    <reaction evidence="6">
        <text>cytidine(34) in tRNA(Ile2) + L-lysine + ATP = lysidine(34) in tRNA(Ile2) + AMP + diphosphate + H(+)</text>
        <dbReference type="Rhea" id="RHEA:43744"/>
        <dbReference type="Rhea" id="RHEA-COMP:10625"/>
        <dbReference type="Rhea" id="RHEA-COMP:10670"/>
        <dbReference type="ChEBI" id="CHEBI:15378"/>
        <dbReference type="ChEBI" id="CHEBI:30616"/>
        <dbReference type="ChEBI" id="CHEBI:32551"/>
        <dbReference type="ChEBI" id="CHEBI:33019"/>
        <dbReference type="ChEBI" id="CHEBI:82748"/>
        <dbReference type="ChEBI" id="CHEBI:83665"/>
        <dbReference type="ChEBI" id="CHEBI:456215"/>
        <dbReference type="EC" id="6.3.4.19"/>
    </reaction>
</comment>
<protein>
    <recommendedName>
        <fullName evidence="1">tRNA(Ile)-lysidine synthetase</fullName>
        <ecNumber evidence="1">6.3.4.19</ecNumber>
    </recommendedName>
</protein>
<organism evidence="8 9">
    <name type="scientific">Polytolypa hystricis (strain UAMH7299)</name>
    <dbReference type="NCBI Taxonomy" id="1447883"/>
    <lineage>
        <taxon>Eukaryota</taxon>
        <taxon>Fungi</taxon>
        <taxon>Dikarya</taxon>
        <taxon>Ascomycota</taxon>
        <taxon>Pezizomycotina</taxon>
        <taxon>Eurotiomycetes</taxon>
        <taxon>Eurotiomycetidae</taxon>
        <taxon>Onygenales</taxon>
        <taxon>Onygenales incertae sedis</taxon>
        <taxon>Polytolypa</taxon>
    </lineage>
</organism>
<dbReference type="GO" id="GO:0008033">
    <property type="term" value="P:tRNA processing"/>
    <property type="evidence" value="ECO:0007669"/>
    <property type="project" value="UniProtKB-KW"/>
</dbReference>
<dbReference type="PANTHER" id="PTHR43033">
    <property type="entry name" value="TRNA(ILE)-LYSIDINE SYNTHASE-RELATED"/>
    <property type="match status" value="1"/>
</dbReference>
<dbReference type="OrthoDB" id="434144at2759"/>
<dbReference type="InterPro" id="IPR011063">
    <property type="entry name" value="TilS/TtcA_N"/>
</dbReference>
<dbReference type="InterPro" id="IPR012795">
    <property type="entry name" value="tRNA_Ile_lys_synt_N"/>
</dbReference>
<gene>
    <name evidence="8" type="ORF">AJ80_01381</name>
</gene>
<evidence type="ECO:0000256" key="1">
    <source>
        <dbReference type="ARBA" id="ARBA00013267"/>
    </source>
</evidence>
<evidence type="ECO:0000313" key="9">
    <source>
        <dbReference type="Proteomes" id="UP000224634"/>
    </source>
</evidence>
<dbReference type="GO" id="GO:0032267">
    <property type="term" value="F:tRNA(Ile)-lysidine synthase activity"/>
    <property type="evidence" value="ECO:0007669"/>
    <property type="project" value="UniProtKB-EC"/>
</dbReference>
<dbReference type="InterPro" id="IPR012094">
    <property type="entry name" value="tRNA_Ile_lys_synt"/>
</dbReference>
<keyword evidence="9" id="KW-1185">Reference proteome</keyword>
<name>A0A2B7Z2D0_POLH7</name>
<keyword evidence="3" id="KW-0819">tRNA processing</keyword>
<accession>A0A2B7Z2D0</accession>
<evidence type="ECO:0000256" key="6">
    <source>
        <dbReference type="ARBA" id="ARBA00048539"/>
    </source>
</evidence>
<dbReference type="CDD" id="cd01992">
    <property type="entry name" value="TilS_N"/>
    <property type="match status" value="1"/>
</dbReference>
<reference evidence="8 9" key="1">
    <citation type="submission" date="2017-10" db="EMBL/GenBank/DDBJ databases">
        <title>Comparative genomics in systemic dimorphic fungi from Ajellomycetaceae.</title>
        <authorList>
            <person name="Munoz J.F."/>
            <person name="Mcewen J.G."/>
            <person name="Clay O.K."/>
            <person name="Cuomo C.A."/>
        </authorList>
    </citation>
    <scope>NUCLEOTIDE SEQUENCE [LARGE SCALE GENOMIC DNA]</scope>
    <source>
        <strain evidence="8 9">UAMH7299</strain>
    </source>
</reference>
<dbReference type="NCBIfam" id="TIGR02432">
    <property type="entry name" value="lysidine_TilS_N"/>
    <property type="match status" value="1"/>
</dbReference>
<dbReference type="EMBL" id="PDNA01000011">
    <property type="protein sequence ID" value="PGH26997.1"/>
    <property type="molecule type" value="Genomic_DNA"/>
</dbReference>
<evidence type="ECO:0000256" key="3">
    <source>
        <dbReference type="ARBA" id="ARBA00022694"/>
    </source>
</evidence>
<proteinExistence type="inferred from homology"/>
<dbReference type="InterPro" id="IPR014729">
    <property type="entry name" value="Rossmann-like_a/b/a_fold"/>
</dbReference>
<dbReference type="EC" id="6.3.4.19" evidence="1"/>
<evidence type="ECO:0000313" key="8">
    <source>
        <dbReference type="EMBL" id="PGH26997.1"/>
    </source>
</evidence>
<sequence length="698" mass="79102">MRAWRPERQLPVSSDEFYTSLTRLWRAWTGHNSRPTYPRSLALAVSGGADSMALAFLCRQMMSDRYFPNLTVKPFIIDHKARDKSTEEAHKVARWLEDLGLNPEILPLQWPTGVTPSQLTDFETRARRLRFQALGKACRQHNIPVLCLGHHQDDSVETALIRLSQGHRLMALRGVADVAHIPECQGIYGVAQSGNFFNPLGIWKSHEEPNRNAPDNALQNEDGTQPKNLSFRLWKDDLSLRVSDGGIYLLRPLTPFPKPRLLSTCSDNNVPFVTDRTNFDPTLTMRNTIRHLLATDSLPKALQAPSVLSLIETSKDATDSFTACINNFMESIKVVKLDLRSGTIVVQFPSPRQLHDSQKGQDDAATDALDRQIQAHAIRRIADVVSPGSENATHIGKFRNAPLVIFPKFKHKEDGDSVFPKHDTFTVGGVKLMPVKLNMKDDAPQHSLFSSNILRRSQRDILLDAFRNVPNLWQFSRCPFPDSLSKPITNFSLEIPDSSTTTATSWSDWQMWDSRFWIRVQAERVFKPYVRTKPRRTFPGTTIPLIIRPLETSDMKSIRDILLLYNHRMLALRDPRHAIRTNYDYSSQAPKTEIMTLKSFGLLLQRHLPGDMRFSIPVLAERGGKERILGFPTFGERMPISIVMGDENGPSFWNVTWEAMYKHVDPEIFKLGIWKTKVSKPVSEEEAGPGASLGEAAE</sequence>
<dbReference type="PANTHER" id="PTHR43033:SF1">
    <property type="entry name" value="TRNA(ILE)-LYSIDINE SYNTHASE-RELATED"/>
    <property type="match status" value="1"/>
</dbReference>
<comment type="caution">
    <text evidence="8">The sequence shown here is derived from an EMBL/GenBank/DDBJ whole genome shotgun (WGS) entry which is preliminary data.</text>
</comment>
<dbReference type="Proteomes" id="UP000224634">
    <property type="component" value="Unassembled WGS sequence"/>
</dbReference>
<dbReference type="Gene3D" id="3.40.50.620">
    <property type="entry name" value="HUPs"/>
    <property type="match status" value="1"/>
</dbReference>
<keyword evidence="2" id="KW-0436">Ligase</keyword>
<dbReference type="SUPFAM" id="SSF52402">
    <property type="entry name" value="Adenine nucleotide alpha hydrolases-like"/>
    <property type="match status" value="1"/>
</dbReference>